<dbReference type="Pfam" id="PF02785">
    <property type="entry name" value="Biotin_carb_C"/>
    <property type="match status" value="1"/>
</dbReference>
<keyword evidence="14" id="KW-0464">Manganese</keyword>
<dbReference type="CDD" id="cd06850">
    <property type="entry name" value="biotinyl_domain"/>
    <property type="match status" value="1"/>
</dbReference>
<keyword evidence="6" id="KW-0479">Metal-binding</keyword>
<evidence type="ECO:0000256" key="13">
    <source>
        <dbReference type="ARBA" id="ARBA00023128"/>
    </source>
</evidence>
<dbReference type="InterPro" id="IPR050856">
    <property type="entry name" value="Biotin_carboxylase_complex"/>
</dbReference>
<evidence type="ECO:0000256" key="6">
    <source>
        <dbReference type="ARBA" id="ARBA00022723"/>
    </source>
</evidence>
<comment type="cofactor">
    <cofactor evidence="1">
        <name>biotin</name>
        <dbReference type="ChEBI" id="CHEBI:57586"/>
    </cofactor>
</comment>
<dbReference type="InterPro" id="IPR016185">
    <property type="entry name" value="PreATP-grasp_dom_sf"/>
</dbReference>
<dbReference type="InterPro" id="IPR000089">
    <property type="entry name" value="Biotin_lipoyl"/>
</dbReference>
<keyword evidence="11" id="KW-0442">Lipid degradation</keyword>
<dbReference type="InterPro" id="IPR001882">
    <property type="entry name" value="Biotin_BS"/>
</dbReference>
<dbReference type="OrthoDB" id="196847at2759"/>
<dbReference type="GO" id="GO:0004658">
    <property type="term" value="F:propionyl-CoA carboxylase activity"/>
    <property type="evidence" value="ECO:0007669"/>
    <property type="project" value="UniProtKB-EC"/>
</dbReference>
<accession>A0A9W8ABM8</accession>
<keyword evidence="12" id="KW-0443">Lipid metabolism</keyword>
<dbReference type="EC" id="6.4.1.3" evidence="4"/>
<keyword evidence="9" id="KW-0460">Magnesium</keyword>
<evidence type="ECO:0000256" key="9">
    <source>
        <dbReference type="ARBA" id="ARBA00022842"/>
    </source>
</evidence>
<evidence type="ECO:0000259" key="20">
    <source>
        <dbReference type="PROSITE" id="PS50979"/>
    </source>
</evidence>
<evidence type="ECO:0000256" key="15">
    <source>
        <dbReference type="ARBA" id="ARBA00023267"/>
    </source>
</evidence>
<dbReference type="InterPro" id="IPR005482">
    <property type="entry name" value="Biotin_COase_C"/>
</dbReference>
<sequence length="758" mass="82322">MLRSLASFSREGSLYCWRSCLAATRALHTTPLYQTEQYFDKLLVANRGEIACRVMRTARKLGIRTVAVYSDADVNSPHVRLADEAVHIGPAPISQSYLNVDRILDAVATTGAQAVHPGYGFLSENPVFVSALQNAGVVFIGPGPGAIAAMGDKVQSKRIAIQAGVTTIPGFDGVVRDSAQALAVACAIGYPVMIKASAGGGGKGMRVARTDRELREGFKLAATESQSSFGDGRLLIEKFIERSRHIEVQVLADTHGHMLYLPERECSVQRRNQKLIEETPSTHLDEPTRRAMGQQAVALARGVGYVSAGTVEFLVDADRNFYFLEMNTRLQVEHPITEYVTGLDLVEEMIRVAAGYPLRLTQAAVPQRGWAIEARVYAEDPATYLSSTGTLHRYQEPTLAATKLSGAVRCDAGVVEGSEISIHYDSLLSKLCAHGQDRTEAIATLCQALDRYVIRGVTHNIPLLRDVLNRTDFRSGKLSTDFLARHYPHGFRGHILNATSWFELAATAAVVHATQEIRNATLTTSASATGKRFIPPRTTWQVVIRWSASSKRIEDEVSYDNDGPPASTCACVQLIQDHVTFGCPNAFTVTLGDGPARRVTLNWAIESPIVEMTYQPTHGRSLDTEAAVETTPTNTVPDIGAATLQYLGPSPLGFGLQHLGTPWDLQVLLPLQAHLICHMKQRVPQNLGTVVQSPMPGRVISVNVIGGETVAKGEELVVVEAMKMQNVLRAPRAGKVKAVHVKAGDIVATQAAIMELEE</sequence>
<dbReference type="GO" id="GO:0046872">
    <property type="term" value="F:metal ion binding"/>
    <property type="evidence" value="ECO:0007669"/>
    <property type="project" value="UniProtKB-KW"/>
</dbReference>
<evidence type="ECO:0000256" key="4">
    <source>
        <dbReference type="ARBA" id="ARBA00013050"/>
    </source>
</evidence>
<protein>
    <recommendedName>
        <fullName evidence="4">propionyl-CoA carboxylase</fullName>
        <ecNumber evidence="4">6.4.1.3</ecNumber>
    </recommendedName>
</protein>
<dbReference type="PANTHER" id="PTHR18866">
    <property type="entry name" value="CARBOXYLASE:PYRUVATE/ACETYL-COA/PROPIONYL-COA CARBOXYLASE"/>
    <property type="match status" value="1"/>
</dbReference>
<dbReference type="Gene3D" id="2.40.50.100">
    <property type="match status" value="1"/>
</dbReference>
<evidence type="ECO:0000313" key="21">
    <source>
        <dbReference type="EMBL" id="KAJ1924004.1"/>
    </source>
</evidence>
<comment type="pathway">
    <text evidence="3">Metabolic intermediate metabolism; propanoyl-CoA degradation; succinyl-CoA from propanoyl-CoA: step 1/3.</text>
</comment>
<dbReference type="FunFam" id="3.30.470.20:FF:000028">
    <property type="entry name" value="Methylcrotonoyl-CoA carboxylase subunit alpha, mitochondrial"/>
    <property type="match status" value="1"/>
</dbReference>
<dbReference type="InterPro" id="IPR011761">
    <property type="entry name" value="ATP-grasp"/>
</dbReference>
<comment type="catalytic activity">
    <reaction evidence="16">
        <text>propanoyl-CoA + hydrogencarbonate + ATP = (S)-methylmalonyl-CoA + ADP + phosphate + H(+)</text>
        <dbReference type="Rhea" id="RHEA:23720"/>
        <dbReference type="ChEBI" id="CHEBI:15378"/>
        <dbReference type="ChEBI" id="CHEBI:17544"/>
        <dbReference type="ChEBI" id="CHEBI:30616"/>
        <dbReference type="ChEBI" id="CHEBI:43474"/>
        <dbReference type="ChEBI" id="CHEBI:57327"/>
        <dbReference type="ChEBI" id="CHEBI:57392"/>
        <dbReference type="ChEBI" id="CHEBI:456216"/>
        <dbReference type="EC" id="6.4.1.3"/>
    </reaction>
    <physiologicalReaction direction="left-to-right" evidence="16">
        <dbReference type="Rhea" id="RHEA:23721"/>
    </physiologicalReaction>
</comment>
<evidence type="ECO:0000256" key="17">
    <source>
        <dbReference type="PROSITE-ProRule" id="PRU00409"/>
    </source>
</evidence>
<comment type="caution">
    <text evidence="21">The sequence shown here is derived from an EMBL/GenBank/DDBJ whole genome shotgun (WGS) entry which is preliminary data.</text>
</comment>
<evidence type="ECO:0000256" key="12">
    <source>
        <dbReference type="ARBA" id="ARBA00023098"/>
    </source>
</evidence>
<dbReference type="PANTHER" id="PTHR18866:SF33">
    <property type="entry name" value="METHYLCROTONOYL-COA CARBOXYLASE SUBUNIT ALPHA, MITOCHONDRIAL-RELATED"/>
    <property type="match status" value="1"/>
</dbReference>
<dbReference type="InterPro" id="IPR011054">
    <property type="entry name" value="Rudment_hybrid_motif"/>
</dbReference>
<evidence type="ECO:0000256" key="5">
    <source>
        <dbReference type="ARBA" id="ARBA00022598"/>
    </source>
</evidence>
<reference evidence="21" key="1">
    <citation type="submission" date="2022-07" db="EMBL/GenBank/DDBJ databases">
        <title>Phylogenomic reconstructions and comparative analyses of Kickxellomycotina fungi.</title>
        <authorList>
            <person name="Reynolds N.K."/>
            <person name="Stajich J.E."/>
            <person name="Barry K."/>
            <person name="Grigoriev I.V."/>
            <person name="Crous P."/>
            <person name="Smith M.E."/>
        </authorList>
    </citation>
    <scope>NUCLEOTIDE SEQUENCE</scope>
    <source>
        <strain evidence="21">RSA 861</strain>
    </source>
</reference>
<evidence type="ECO:0000256" key="1">
    <source>
        <dbReference type="ARBA" id="ARBA00001953"/>
    </source>
</evidence>
<keyword evidence="5" id="KW-0436">Ligase</keyword>
<dbReference type="InterPro" id="IPR005481">
    <property type="entry name" value="BC-like_N"/>
</dbReference>
<organism evidence="21 22">
    <name type="scientific">Tieghemiomyces parasiticus</name>
    <dbReference type="NCBI Taxonomy" id="78921"/>
    <lineage>
        <taxon>Eukaryota</taxon>
        <taxon>Fungi</taxon>
        <taxon>Fungi incertae sedis</taxon>
        <taxon>Zoopagomycota</taxon>
        <taxon>Kickxellomycotina</taxon>
        <taxon>Dimargaritomycetes</taxon>
        <taxon>Dimargaritales</taxon>
        <taxon>Dimargaritaceae</taxon>
        <taxon>Tieghemiomyces</taxon>
    </lineage>
</organism>
<dbReference type="GO" id="GO:0016042">
    <property type="term" value="P:lipid catabolic process"/>
    <property type="evidence" value="ECO:0007669"/>
    <property type="project" value="UniProtKB-KW"/>
</dbReference>
<dbReference type="PROSITE" id="PS50968">
    <property type="entry name" value="BIOTINYL_LIPOYL"/>
    <property type="match status" value="1"/>
</dbReference>
<dbReference type="PROSITE" id="PS50979">
    <property type="entry name" value="BC"/>
    <property type="match status" value="1"/>
</dbReference>
<dbReference type="InterPro" id="IPR041265">
    <property type="entry name" value="PCC_BT"/>
</dbReference>
<dbReference type="GO" id="GO:0005524">
    <property type="term" value="F:ATP binding"/>
    <property type="evidence" value="ECO:0007669"/>
    <property type="project" value="UniProtKB-UniRule"/>
</dbReference>
<dbReference type="SUPFAM" id="SSF51230">
    <property type="entry name" value="Single hybrid motif"/>
    <property type="match status" value="1"/>
</dbReference>
<dbReference type="PROSITE" id="PS50975">
    <property type="entry name" value="ATP_GRASP"/>
    <property type="match status" value="1"/>
</dbReference>
<evidence type="ECO:0000256" key="2">
    <source>
        <dbReference type="ARBA" id="ARBA00004305"/>
    </source>
</evidence>
<dbReference type="InterPro" id="IPR011053">
    <property type="entry name" value="Single_hybrid_motif"/>
</dbReference>
<dbReference type="FunFam" id="2.40.50.100:FF:000003">
    <property type="entry name" value="Acetyl-CoA carboxylase biotin carboxyl carrier protein"/>
    <property type="match status" value="1"/>
</dbReference>
<dbReference type="PROSITE" id="PS00866">
    <property type="entry name" value="CPSASE_1"/>
    <property type="match status" value="1"/>
</dbReference>
<dbReference type="Proteomes" id="UP001150569">
    <property type="component" value="Unassembled WGS sequence"/>
</dbReference>
<gene>
    <name evidence="21" type="ORF">IWQ60_005495</name>
</gene>
<feature type="domain" description="ATP-grasp" evidence="19">
    <location>
        <begin position="157"/>
        <end position="354"/>
    </location>
</feature>
<dbReference type="SMART" id="SM00878">
    <property type="entry name" value="Biotin_carb_C"/>
    <property type="match status" value="1"/>
</dbReference>
<evidence type="ECO:0000256" key="7">
    <source>
        <dbReference type="ARBA" id="ARBA00022741"/>
    </source>
</evidence>
<evidence type="ECO:0000256" key="8">
    <source>
        <dbReference type="ARBA" id="ARBA00022840"/>
    </source>
</evidence>
<dbReference type="InterPro" id="IPR005479">
    <property type="entry name" value="CPAse_ATP-bd"/>
</dbReference>
<proteinExistence type="predicted"/>
<keyword evidence="22" id="KW-1185">Reference proteome</keyword>
<dbReference type="Pfam" id="PF00364">
    <property type="entry name" value="Biotin_lipoyl"/>
    <property type="match status" value="1"/>
</dbReference>
<dbReference type="GO" id="GO:0005759">
    <property type="term" value="C:mitochondrial matrix"/>
    <property type="evidence" value="ECO:0007669"/>
    <property type="project" value="UniProtKB-SubCell"/>
</dbReference>
<keyword evidence="15" id="KW-0092">Biotin</keyword>
<keyword evidence="8 17" id="KW-0067">ATP-binding</keyword>
<dbReference type="PROSITE" id="PS00867">
    <property type="entry name" value="CPSASE_2"/>
    <property type="match status" value="1"/>
</dbReference>
<evidence type="ECO:0000256" key="11">
    <source>
        <dbReference type="ARBA" id="ARBA00022963"/>
    </source>
</evidence>
<dbReference type="Pfam" id="PF00289">
    <property type="entry name" value="Biotin_carb_N"/>
    <property type="match status" value="1"/>
</dbReference>
<evidence type="ECO:0000256" key="10">
    <source>
        <dbReference type="ARBA" id="ARBA00022946"/>
    </source>
</evidence>
<keyword evidence="13" id="KW-0496">Mitochondrion</keyword>
<dbReference type="Pfam" id="PF18140">
    <property type="entry name" value="PCC_BT"/>
    <property type="match status" value="1"/>
</dbReference>
<dbReference type="Gene3D" id="3.30.700.30">
    <property type="match status" value="1"/>
</dbReference>
<dbReference type="EMBL" id="JANBPT010000298">
    <property type="protein sequence ID" value="KAJ1924004.1"/>
    <property type="molecule type" value="Genomic_DNA"/>
</dbReference>
<dbReference type="SUPFAM" id="SSF52440">
    <property type="entry name" value="PreATP-grasp domain"/>
    <property type="match status" value="1"/>
</dbReference>
<evidence type="ECO:0000256" key="16">
    <source>
        <dbReference type="ARBA" id="ARBA00049495"/>
    </source>
</evidence>
<evidence type="ECO:0000259" key="18">
    <source>
        <dbReference type="PROSITE" id="PS50968"/>
    </source>
</evidence>
<dbReference type="FunFam" id="3.30.1490.20:FF:000003">
    <property type="entry name" value="acetyl-CoA carboxylase isoform X1"/>
    <property type="match status" value="1"/>
</dbReference>
<keyword evidence="10" id="KW-0809">Transit peptide</keyword>
<dbReference type="AlphaFoldDB" id="A0A9W8ABM8"/>
<name>A0A9W8ABM8_9FUNG</name>
<feature type="domain" description="Biotin carboxylation" evidence="20">
    <location>
        <begin position="38"/>
        <end position="488"/>
    </location>
</feature>
<dbReference type="Pfam" id="PF02786">
    <property type="entry name" value="CPSase_L_D2"/>
    <property type="match status" value="1"/>
</dbReference>
<dbReference type="PROSITE" id="PS00188">
    <property type="entry name" value="BIOTIN"/>
    <property type="match status" value="1"/>
</dbReference>
<feature type="domain" description="Lipoyl-binding" evidence="18">
    <location>
        <begin position="678"/>
        <end position="757"/>
    </location>
</feature>
<dbReference type="SUPFAM" id="SSF51246">
    <property type="entry name" value="Rudiment single hybrid motif"/>
    <property type="match status" value="1"/>
</dbReference>
<evidence type="ECO:0000256" key="14">
    <source>
        <dbReference type="ARBA" id="ARBA00023211"/>
    </source>
</evidence>
<keyword evidence="7 17" id="KW-0547">Nucleotide-binding</keyword>
<evidence type="ECO:0000259" key="19">
    <source>
        <dbReference type="PROSITE" id="PS50975"/>
    </source>
</evidence>
<evidence type="ECO:0000256" key="3">
    <source>
        <dbReference type="ARBA" id="ARBA00005060"/>
    </source>
</evidence>
<dbReference type="Gene3D" id="3.30.470.20">
    <property type="entry name" value="ATP-grasp fold, B domain"/>
    <property type="match status" value="1"/>
</dbReference>
<dbReference type="InterPro" id="IPR011764">
    <property type="entry name" value="Biotin_carboxylation_dom"/>
</dbReference>
<evidence type="ECO:0000313" key="22">
    <source>
        <dbReference type="Proteomes" id="UP001150569"/>
    </source>
</evidence>
<dbReference type="SUPFAM" id="SSF56059">
    <property type="entry name" value="Glutathione synthetase ATP-binding domain-like"/>
    <property type="match status" value="1"/>
</dbReference>
<comment type="subcellular location">
    <subcellularLocation>
        <location evidence="2">Mitochondrion matrix</location>
    </subcellularLocation>
</comment>